<dbReference type="STRING" id="234267.Acid_2443"/>
<protein>
    <submittedName>
        <fullName evidence="1">Uncharacterized protein</fullName>
    </submittedName>
</protein>
<reference evidence="1" key="1">
    <citation type="submission" date="2006-10" db="EMBL/GenBank/DDBJ databases">
        <title>Complete sequence of Solibacter usitatus Ellin6076.</title>
        <authorList>
            <consortium name="US DOE Joint Genome Institute"/>
            <person name="Copeland A."/>
            <person name="Lucas S."/>
            <person name="Lapidus A."/>
            <person name="Barry K."/>
            <person name="Detter J.C."/>
            <person name="Glavina del Rio T."/>
            <person name="Hammon N."/>
            <person name="Israni S."/>
            <person name="Dalin E."/>
            <person name="Tice H."/>
            <person name="Pitluck S."/>
            <person name="Thompson L.S."/>
            <person name="Brettin T."/>
            <person name="Bruce D."/>
            <person name="Han C."/>
            <person name="Tapia R."/>
            <person name="Gilna P."/>
            <person name="Schmutz J."/>
            <person name="Larimer F."/>
            <person name="Land M."/>
            <person name="Hauser L."/>
            <person name="Kyrpides N."/>
            <person name="Mikhailova N."/>
            <person name="Janssen P.H."/>
            <person name="Kuske C.R."/>
            <person name="Richardson P."/>
        </authorList>
    </citation>
    <scope>NUCLEOTIDE SEQUENCE</scope>
    <source>
        <strain evidence="1">Ellin6076</strain>
    </source>
</reference>
<dbReference type="OrthoDB" id="129495at2"/>
<accession>Q024Z4</accession>
<dbReference type="InParanoid" id="Q024Z4"/>
<dbReference type="HOGENOM" id="CLU_2439190_0_0_0"/>
<name>Q024Z4_SOLUE</name>
<proteinExistence type="predicted"/>
<gene>
    <name evidence="1" type="ordered locus">Acid_2443</name>
</gene>
<evidence type="ECO:0000313" key="1">
    <source>
        <dbReference type="EMBL" id="ABJ83432.1"/>
    </source>
</evidence>
<organism evidence="1">
    <name type="scientific">Solibacter usitatus (strain Ellin6076)</name>
    <dbReference type="NCBI Taxonomy" id="234267"/>
    <lineage>
        <taxon>Bacteria</taxon>
        <taxon>Pseudomonadati</taxon>
        <taxon>Acidobacteriota</taxon>
        <taxon>Terriglobia</taxon>
        <taxon>Bryobacterales</taxon>
        <taxon>Solibacteraceae</taxon>
        <taxon>Candidatus Solibacter</taxon>
    </lineage>
</organism>
<dbReference type="EMBL" id="CP000473">
    <property type="protein sequence ID" value="ABJ83432.1"/>
    <property type="molecule type" value="Genomic_DNA"/>
</dbReference>
<sequence>MTACIPLVQIRSMYRTEWQDLAFSVESGSDECTLRVEEIVTHRLLYTARRGRVAAAQAAAAEFGIFRVLGPASGVSPEVLASTLAWRRQI</sequence>
<dbReference type="KEGG" id="sus:Acid_2443"/>
<dbReference type="AlphaFoldDB" id="Q024Z4"/>